<evidence type="ECO:0000313" key="3">
    <source>
        <dbReference type="Proteomes" id="UP000002791"/>
    </source>
</evidence>
<keyword evidence="2" id="KW-0813">Transport</keyword>
<dbReference type="AlphaFoldDB" id="H5XJU4"/>
<dbReference type="EMBL" id="CM001440">
    <property type="protein sequence ID" value="EHR61859.1"/>
    <property type="molecule type" value="Genomic_DNA"/>
</dbReference>
<evidence type="ECO:0000313" key="2">
    <source>
        <dbReference type="EMBL" id="EHR61859.1"/>
    </source>
</evidence>
<evidence type="ECO:0000256" key="1">
    <source>
        <dbReference type="SAM" id="SignalP"/>
    </source>
</evidence>
<dbReference type="Pfam" id="PF13416">
    <property type="entry name" value="SBP_bac_8"/>
    <property type="match status" value="1"/>
</dbReference>
<accession>H5XJU4</accession>
<proteinExistence type="predicted"/>
<feature type="chain" id="PRO_5039065940" evidence="1">
    <location>
        <begin position="28"/>
        <end position="437"/>
    </location>
</feature>
<dbReference type="InterPro" id="IPR050490">
    <property type="entry name" value="Bact_solute-bd_prot1"/>
</dbReference>
<dbReference type="PANTHER" id="PTHR43649:SF32">
    <property type="entry name" value="SUGAR BINDING SECRETED PROTEIN"/>
    <property type="match status" value="1"/>
</dbReference>
<dbReference type="PANTHER" id="PTHR43649">
    <property type="entry name" value="ARABINOSE-BINDING PROTEIN-RELATED"/>
    <property type="match status" value="1"/>
</dbReference>
<dbReference type="RefSeq" id="WP_005457253.1">
    <property type="nucleotide sequence ID" value="NZ_CM001440.1"/>
</dbReference>
<sequence length="437" mass="47259">MRHHIRGARRASRAGRAIAAASAVAVAGLVTVACGGDAADSDGRLQISISTFNEFGYEELYAEYERLHPDIDIVPHTTGQGGPYHQALFTKLGAGSGLDDVVAIEEAHLPEALDKSSRFHDLREIGPAEAGPERWLDWKYQAAQDSDGKLIGYGTDIGPLAMCYRKDLFEQAGLPSEPDEVGEIFATWDSYFEAGDEFIAKVDDVAWFDSSAQIFNAMQNQLDVGYFDRRNRLTIESNPEIRKNWDQVTAAAKRGQSAGLVAFSNEWNSGFTQSAFATKTCPSWMLGVIEEQAGEELAGKWAVTDTFPGGPRNWGGSYLAVPTQSEHAEEAAAFAAWLTAPEQQIKAFKAAGVFPSQVEALESPELLSATNDYFGGAEIGELFSKQAKEIGEAQYKGPGDGKIQENALTPALQSVEQGASADEGWQQFVTSAKQIAS</sequence>
<protein>
    <submittedName>
        <fullName evidence="2">ABC-type sugar transport system, periplasmic component</fullName>
    </submittedName>
</protein>
<dbReference type="eggNOG" id="COG1653">
    <property type="taxonomic scope" value="Bacteria"/>
</dbReference>
<dbReference type="SUPFAM" id="SSF53850">
    <property type="entry name" value="Periplasmic binding protein-like II"/>
    <property type="match status" value="1"/>
</dbReference>
<dbReference type="STRING" id="882082.SaccyDRAFT_3018"/>
<dbReference type="OrthoDB" id="3226017at2"/>
<dbReference type="Gene3D" id="3.40.190.10">
    <property type="entry name" value="Periplasmic binding protein-like II"/>
    <property type="match status" value="1"/>
</dbReference>
<organism evidence="2 3">
    <name type="scientific">Saccharomonospora cyanea NA-134</name>
    <dbReference type="NCBI Taxonomy" id="882082"/>
    <lineage>
        <taxon>Bacteria</taxon>
        <taxon>Bacillati</taxon>
        <taxon>Actinomycetota</taxon>
        <taxon>Actinomycetes</taxon>
        <taxon>Pseudonocardiales</taxon>
        <taxon>Pseudonocardiaceae</taxon>
        <taxon>Saccharomonospora</taxon>
    </lineage>
</organism>
<feature type="signal peptide" evidence="1">
    <location>
        <begin position="1"/>
        <end position="27"/>
    </location>
</feature>
<keyword evidence="1" id="KW-0732">Signal</keyword>
<keyword evidence="3" id="KW-1185">Reference proteome</keyword>
<gene>
    <name evidence="2" type="ORF">SaccyDRAFT_3018</name>
</gene>
<dbReference type="Proteomes" id="UP000002791">
    <property type="component" value="Chromosome"/>
</dbReference>
<dbReference type="HOGENOM" id="CLU_031285_2_3_11"/>
<dbReference type="InterPro" id="IPR006059">
    <property type="entry name" value="SBP"/>
</dbReference>
<dbReference type="PROSITE" id="PS51257">
    <property type="entry name" value="PROKAR_LIPOPROTEIN"/>
    <property type="match status" value="1"/>
</dbReference>
<name>H5XJU4_9PSEU</name>
<reference evidence="2 3" key="1">
    <citation type="submission" date="2011-11" db="EMBL/GenBank/DDBJ databases">
        <title>The Noncontiguous Finished sequence of Saccharomonospora cyanea NA-134.</title>
        <authorList>
            <consortium name="US DOE Joint Genome Institute"/>
            <person name="Lucas S."/>
            <person name="Han J."/>
            <person name="Lapidus A."/>
            <person name="Cheng J.-F."/>
            <person name="Goodwin L."/>
            <person name="Pitluck S."/>
            <person name="Peters L."/>
            <person name="Ovchinnikova G."/>
            <person name="Lu M."/>
            <person name="Detter J.C."/>
            <person name="Han C."/>
            <person name="Tapia R."/>
            <person name="Land M."/>
            <person name="Hauser L."/>
            <person name="Kyrpides N."/>
            <person name="Ivanova N."/>
            <person name="Pagani I."/>
            <person name="Brambilla E.-M."/>
            <person name="Klenk H.-P."/>
            <person name="Woyke T."/>
        </authorList>
    </citation>
    <scope>NUCLEOTIDE SEQUENCE [LARGE SCALE GENOMIC DNA]</scope>
    <source>
        <strain evidence="2 3">NA-134</strain>
    </source>
</reference>
<keyword evidence="2" id="KW-0762">Sugar transport</keyword>